<reference evidence="2" key="2">
    <citation type="submission" date="2020-09" db="EMBL/GenBank/DDBJ databases">
        <authorList>
            <person name="Sun Q."/>
            <person name="Kim S."/>
        </authorList>
    </citation>
    <scope>NUCLEOTIDE SEQUENCE</scope>
    <source>
        <strain evidence="2">KCTC 12988</strain>
    </source>
</reference>
<proteinExistence type="predicted"/>
<dbReference type="PANTHER" id="PTHR38589">
    <property type="entry name" value="BLR0621 PROTEIN"/>
    <property type="match status" value="1"/>
</dbReference>
<gene>
    <name evidence="2" type="ORF">GCM10007100_39230</name>
</gene>
<dbReference type="EMBL" id="BMXI01000023">
    <property type="protein sequence ID" value="GHC67300.1"/>
    <property type="molecule type" value="Genomic_DNA"/>
</dbReference>
<name>A0A918WQP3_9BACT</name>
<sequence>MKIIVALLLAIGPLFGFELPKSTSQAIVGLAGDWNSSHVTLQLYQKDAGGTWTQVSKPWKGRLGSTGLAWGRGLHPLPAGVTLKKEGDRRAPAGVFTLGGAWGYAEKIKHHPNLSYTQITRRDLWVEDPTSRSYNQHIRLDHEPSTTWEKKQQMRQGDTAHSLKLFINHNAPHSIPGAGSAIFFHIWRGGGSKATFGCTTMQESNLAAIIQWLDPSQNPVYILLPQKEYLAKRAGWKLP</sequence>
<dbReference type="AlphaFoldDB" id="A0A918WQP3"/>
<keyword evidence="3" id="KW-1185">Reference proteome</keyword>
<dbReference type="PANTHER" id="PTHR38589:SF1">
    <property type="entry name" value="BLR0621 PROTEIN"/>
    <property type="match status" value="1"/>
</dbReference>
<evidence type="ECO:0000313" key="2">
    <source>
        <dbReference type="EMBL" id="GHC67300.1"/>
    </source>
</evidence>
<evidence type="ECO:0000259" key="1">
    <source>
        <dbReference type="Pfam" id="PF03734"/>
    </source>
</evidence>
<protein>
    <recommendedName>
        <fullName evidence="1">L,D-TPase catalytic domain-containing protein</fullName>
    </recommendedName>
</protein>
<dbReference type="Proteomes" id="UP000644507">
    <property type="component" value="Unassembled WGS sequence"/>
</dbReference>
<reference evidence="2" key="1">
    <citation type="journal article" date="2014" name="Int. J. Syst. Evol. Microbiol.">
        <title>Complete genome sequence of Corynebacterium casei LMG S-19264T (=DSM 44701T), isolated from a smear-ripened cheese.</title>
        <authorList>
            <consortium name="US DOE Joint Genome Institute (JGI-PGF)"/>
            <person name="Walter F."/>
            <person name="Albersmeier A."/>
            <person name="Kalinowski J."/>
            <person name="Ruckert C."/>
        </authorList>
    </citation>
    <scope>NUCLEOTIDE SEQUENCE</scope>
    <source>
        <strain evidence="2">KCTC 12988</strain>
    </source>
</reference>
<accession>A0A918WQP3</accession>
<dbReference type="InterPro" id="IPR005490">
    <property type="entry name" value="LD_TPept_cat_dom"/>
</dbReference>
<feature type="domain" description="L,D-TPase catalytic" evidence="1">
    <location>
        <begin position="72"/>
        <end position="222"/>
    </location>
</feature>
<dbReference type="GO" id="GO:0016740">
    <property type="term" value="F:transferase activity"/>
    <property type="evidence" value="ECO:0007669"/>
    <property type="project" value="InterPro"/>
</dbReference>
<comment type="caution">
    <text evidence="2">The sequence shown here is derived from an EMBL/GenBank/DDBJ whole genome shotgun (WGS) entry which is preliminary data.</text>
</comment>
<organism evidence="2 3">
    <name type="scientific">Roseibacillus persicicus</name>
    <dbReference type="NCBI Taxonomy" id="454148"/>
    <lineage>
        <taxon>Bacteria</taxon>
        <taxon>Pseudomonadati</taxon>
        <taxon>Verrucomicrobiota</taxon>
        <taxon>Verrucomicrobiia</taxon>
        <taxon>Verrucomicrobiales</taxon>
        <taxon>Verrucomicrobiaceae</taxon>
        <taxon>Roseibacillus</taxon>
    </lineage>
</organism>
<dbReference type="Pfam" id="PF03734">
    <property type="entry name" value="YkuD"/>
    <property type="match status" value="1"/>
</dbReference>
<dbReference type="RefSeq" id="WP_189574292.1">
    <property type="nucleotide sequence ID" value="NZ_BMXI01000023.1"/>
</dbReference>
<evidence type="ECO:0000313" key="3">
    <source>
        <dbReference type="Proteomes" id="UP000644507"/>
    </source>
</evidence>